<proteinExistence type="inferred from homology"/>
<dbReference type="GO" id="GO:0016020">
    <property type="term" value="C:membrane"/>
    <property type="evidence" value="ECO:0007669"/>
    <property type="project" value="UniProtKB-SubCell"/>
</dbReference>
<evidence type="ECO:0000256" key="3">
    <source>
        <dbReference type="ARBA" id="ARBA00022692"/>
    </source>
</evidence>
<keyword evidence="6" id="KW-0325">Glycoprotein</keyword>
<feature type="transmembrane region" description="Helical" evidence="7">
    <location>
        <begin position="34"/>
        <end position="57"/>
    </location>
</feature>
<evidence type="ECO:0000256" key="7">
    <source>
        <dbReference type="SAM" id="Phobius"/>
    </source>
</evidence>
<dbReference type="EMBL" id="CASHTH010002219">
    <property type="protein sequence ID" value="CAI8026533.1"/>
    <property type="molecule type" value="Genomic_DNA"/>
</dbReference>
<comment type="similarity">
    <text evidence="2">Belongs to the CD36 family.</text>
</comment>
<evidence type="ECO:0000256" key="2">
    <source>
        <dbReference type="ARBA" id="ARBA00010532"/>
    </source>
</evidence>
<dbReference type="Pfam" id="PF01130">
    <property type="entry name" value="CD36"/>
    <property type="match status" value="1"/>
</dbReference>
<keyword evidence="5 7" id="KW-0472">Membrane</keyword>
<sequence>MSESESSQEPYQEELVNVARGRDKARGCCRRHPVACGVTLLVVASLSLAVLGVALGIRSYLDQTFRDTVDQQVLLVPGTEGTKQFEKSSAPLYTKFYFFNVTNSDQILAGAKPVVTQVGPYVYREWRTKTNLTWNGNETVVHYDLNVTYSFEPSMSSGDPKHDKIITLNIPFYVLLQQIQGILGGLNEDERGLVLHLLEEARKLSGEGGLFTELVVYDLLFGYNDPLLVYIIKDIEALPDVLGDWVKKLKTFAKTINPLFGLEVISFMSTVG</sequence>
<dbReference type="GO" id="GO:0005044">
    <property type="term" value="F:scavenger receptor activity"/>
    <property type="evidence" value="ECO:0007669"/>
    <property type="project" value="TreeGrafter"/>
</dbReference>
<dbReference type="PRINTS" id="PR01609">
    <property type="entry name" value="CD36FAMILY"/>
</dbReference>
<dbReference type="InterPro" id="IPR002159">
    <property type="entry name" value="CD36_fam"/>
</dbReference>
<gene>
    <name evidence="8" type="ORF">GBAR_LOCUS15237</name>
</gene>
<evidence type="ECO:0000256" key="1">
    <source>
        <dbReference type="ARBA" id="ARBA00004370"/>
    </source>
</evidence>
<dbReference type="AlphaFoldDB" id="A0AA35SAN9"/>
<reference evidence="8" key="1">
    <citation type="submission" date="2023-03" db="EMBL/GenBank/DDBJ databases">
        <authorList>
            <person name="Steffen K."/>
            <person name="Cardenas P."/>
        </authorList>
    </citation>
    <scope>NUCLEOTIDE SEQUENCE</scope>
</reference>
<comment type="caution">
    <text evidence="8">The sequence shown here is derived from an EMBL/GenBank/DDBJ whole genome shotgun (WGS) entry which is preliminary data.</text>
</comment>
<dbReference type="PANTHER" id="PTHR11923:SF51">
    <property type="entry name" value="LYSOSOME MEMBRANE PROTEIN 2"/>
    <property type="match status" value="1"/>
</dbReference>
<protein>
    <submittedName>
        <fullName evidence="8">Lysosome membrane protein 2</fullName>
    </submittedName>
</protein>
<dbReference type="GO" id="GO:0005737">
    <property type="term" value="C:cytoplasm"/>
    <property type="evidence" value="ECO:0007669"/>
    <property type="project" value="TreeGrafter"/>
</dbReference>
<keyword evidence="4 7" id="KW-1133">Transmembrane helix</keyword>
<organism evidence="8 9">
    <name type="scientific">Geodia barretti</name>
    <name type="common">Barrett's horny sponge</name>
    <dbReference type="NCBI Taxonomy" id="519541"/>
    <lineage>
        <taxon>Eukaryota</taxon>
        <taxon>Metazoa</taxon>
        <taxon>Porifera</taxon>
        <taxon>Demospongiae</taxon>
        <taxon>Heteroscleromorpha</taxon>
        <taxon>Tetractinellida</taxon>
        <taxon>Astrophorina</taxon>
        <taxon>Geodiidae</taxon>
        <taxon>Geodia</taxon>
    </lineage>
</organism>
<keyword evidence="9" id="KW-1185">Reference proteome</keyword>
<dbReference type="Proteomes" id="UP001174909">
    <property type="component" value="Unassembled WGS sequence"/>
</dbReference>
<dbReference type="PANTHER" id="PTHR11923">
    <property type="entry name" value="SCAVENGER RECEPTOR CLASS B TYPE-1 SR-B1"/>
    <property type="match status" value="1"/>
</dbReference>
<keyword evidence="3 7" id="KW-0812">Transmembrane</keyword>
<evidence type="ECO:0000256" key="5">
    <source>
        <dbReference type="ARBA" id="ARBA00023136"/>
    </source>
</evidence>
<evidence type="ECO:0000313" key="9">
    <source>
        <dbReference type="Proteomes" id="UP001174909"/>
    </source>
</evidence>
<evidence type="ECO:0000256" key="6">
    <source>
        <dbReference type="ARBA" id="ARBA00023180"/>
    </source>
</evidence>
<feature type="non-terminal residue" evidence="8">
    <location>
        <position position="1"/>
    </location>
</feature>
<evidence type="ECO:0000256" key="4">
    <source>
        <dbReference type="ARBA" id="ARBA00022989"/>
    </source>
</evidence>
<comment type="subcellular location">
    <subcellularLocation>
        <location evidence="1">Membrane</location>
    </subcellularLocation>
</comment>
<name>A0AA35SAN9_GEOBA</name>
<accession>A0AA35SAN9</accession>
<evidence type="ECO:0000313" key="8">
    <source>
        <dbReference type="EMBL" id="CAI8026533.1"/>
    </source>
</evidence>